<name>A0A067MV26_BOTB1</name>
<dbReference type="EMBL" id="KL198019">
    <property type="protein sequence ID" value="KDQ19449.1"/>
    <property type="molecule type" value="Genomic_DNA"/>
</dbReference>
<proteinExistence type="predicted"/>
<keyword evidence="3" id="KW-1185">Reference proteome</keyword>
<protein>
    <submittedName>
        <fullName evidence="2">Uncharacterized protein</fullName>
    </submittedName>
</protein>
<sequence>MLLRRLVLVFHRHPTSPTTTAARFETRHRMGEIAAPSPVVPPIPSSSIPRTVSAPTPPIVPPPAPTTSPEQARPAPRPHPVLPRAPNMHAMRRRIAPRAHKPRDLERRRRRIRAPPIPPSATAVI</sequence>
<reference evidence="3" key="1">
    <citation type="journal article" date="2014" name="Proc. Natl. Acad. Sci. U.S.A.">
        <title>Extensive sampling of basidiomycete genomes demonstrates inadequacy of the white-rot/brown-rot paradigm for wood decay fungi.</title>
        <authorList>
            <person name="Riley R."/>
            <person name="Salamov A.A."/>
            <person name="Brown D.W."/>
            <person name="Nagy L.G."/>
            <person name="Floudas D."/>
            <person name="Held B.W."/>
            <person name="Levasseur A."/>
            <person name="Lombard V."/>
            <person name="Morin E."/>
            <person name="Otillar R."/>
            <person name="Lindquist E.A."/>
            <person name="Sun H."/>
            <person name="LaButti K.M."/>
            <person name="Schmutz J."/>
            <person name="Jabbour D."/>
            <person name="Luo H."/>
            <person name="Baker S.E."/>
            <person name="Pisabarro A.G."/>
            <person name="Walton J.D."/>
            <person name="Blanchette R.A."/>
            <person name="Henrissat B."/>
            <person name="Martin F."/>
            <person name="Cullen D."/>
            <person name="Hibbett D.S."/>
            <person name="Grigoriev I.V."/>
        </authorList>
    </citation>
    <scope>NUCLEOTIDE SEQUENCE [LARGE SCALE GENOMIC DNA]</scope>
    <source>
        <strain evidence="3">FD-172 SS1</strain>
    </source>
</reference>
<dbReference type="InParanoid" id="A0A067MV26"/>
<organism evidence="2 3">
    <name type="scientific">Botryobasidium botryosum (strain FD-172 SS1)</name>
    <dbReference type="NCBI Taxonomy" id="930990"/>
    <lineage>
        <taxon>Eukaryota</taxon>
        <taxon>Fungi</taxon>
        <taxon>Dikarya</taxon>
        <taxon>Basidiomycota</taxon>
        <taxon>Agaricomycotina</taxon>
        <taxon>Agaricomycetes</taxon>
        <taxon>Cantharellales</taxon>
        <taxon>Botryobasidiaceae</taxon>
        <taxon>Botryobasidium</taxon>
    </lineage>
</organism>
<evidence type="ECO:0000256" key="1">
    <source>
        <dbReference type="SAM" id="MobiDB-lite"/>
    </source>
</evidence>
<accession>A0A067MV26</accession>
<gene>
    <name evidence="2" type="ORF">BOTBODRAFT_28028</name>
</gene>
<dbReference type="HOGENOM" id="CLU_1992247_0_0_1"/>
<feature type="compositionally biased region" description="Low complexity" evidence="1">
    <location>
        <begin position="45"/>
        <end position="54"/>
    </location>
</feature>
<feature type="compositionally biased region" description="Pro residues" evidence="1">
    <location>
        <begin position="55"/>
        <end position="66"/>
    </location>
</feature>
<dbReference type="Proteomes" id="UP000027195">
    <property type="component" value="Unassembled WGS sequence"/>
</dbReference>
<feature type="compositionally biased region" description="Basic residues" evidence="1">
    <location>
        <begin position="90"/>
        <end position="101"/>
    </location>
</feature>
<dbReference type="AlphaFoldDB" id="A0A067MV26"/>
<feature type="region of interest" description="Disordered" evidence="1">
    <location>
        <begin position="33"/>
        <end position="125"/>
    </location>
</feature>
<evidence type="ECO:0000313" key="2">
    <source>
        <dbReference type="EMBL" id="KDQ19449.1"/>
    </source>
</evidence>
<evidence type="ECO:0000313" key="3">
    <source>
        <dbReference type="Proteomes" id="UP000027195"/>
    </source>
</evidence>